<evidence type="ECO:0000256" key="7">
    <source>
        <dbReference type="ARBA" id="ARBA00023034"/>
    </source>
</evidence>
<dbReference type="GO" id="GO:0034067">
    <property type="term" value="P:protein localization to Golgi apparatus"/>
    <property type="evidence" value="ECO:0007669"/>
    <property type="project" value="TreeGrafter"/>
</dbReference>
<evidence type="ECO:0008006" key="13">
    <source>
        <dbReference type="Google" id="ProtNLM"/>
    </source>
</evidence>
<dbReference type="AlphaFoldDB" id="A0A2T4C705"/>
<dbReference type="GO" id="GO:0043001">
    <property type="term" value="P:Golgi to plasma membrane protein transport"/>
    <property type="evidence" value="ECO:0007669"/>
    <property type="project" value="TreeGrafter"/>
</dbReference>
<dbReference type="EMBL" id="KZ679130">
    <property type="protein sequence ID" value="PTB77359.1"/>
    <property type="molecule type" value="Genomic_DNA"/>
</dbReference>
<feature type="transmembrane region" description="Helical" evidence="10">
    <location>
        <begin position="73"/>
        <end position="93"/>
    </location>
</feature>
<dbReference type="PANTHER" id="PTHR12952:SF0">
    <property type="entry name" value="PROTEIN SYS1 HOMOLOG"/>
    <property type="match status" value="1"/>
</dbReference>
<feature type="transmembrane region" description="Helical" evidence="10">
    <location>
        <begin position="30"/>
        <end position="53"/>
    </location>
</feature>
<reference evidence="11 12" key="1">
    <citation type="submission" date="2016-07" db="EMBL/GenBank/DDBJ databases">
        <title>Multiple horizontal gene transfer events from other fungi enriched the ability of initially mycotrophic Trichoderma (Ascomycota) to feed on dead plant biomass.</title>
        <authorList>
            <consortium name="DOE Joint Genome Institute"/>
            <person name="Aerts A."/>
            <person name="Atanasova L."/>
            <person name="Chenthamara K."/>
            <person name="Zhang J."/>
            <person name="Grujic M."/>
            <person name="Henrissat B."/>
            <person name="Kuo A."/>
            <person name="Salamov A."/>
            <person name="Lipzen A."/>
            <person name="Labutti K."/>
            <person name="Barry K."/>
            <person name="Miao Y."/>
            <person name="Rahimi M.J."/>
            <person name="Shen Q."/>
            <person name="Grigoriev I.V."/>
            <person name="Kubicek C.P."/>
            <person name="Druzhinina I.S."/>
        </authorList>
    </citation>
    <scope>NUCLEOTIDE SEQUENCE [LARGE SCALE GENOMIC DNA]</scope>
    <source>
        <strain evidence="11 12">ATCC 18648</strain>
    </source>
</reference>
<dbReference type="STRING" id="983965.A0A2T4C705"/>
<evidence type="ECO:0000256" key="8">
    <source>
        <dbReference type="ARBA" id="ARBA00023136"/>
    </source>
</evidence>
<name>A0A2T4C705_TRILO</name>
<keyword evidence="12" id="KW-1185">Reference proteome</keyword>
<dbReference type="Pfam" id="PF09801">
    <property type="entry name" value="SYS1"/>
    <property type="match status" value="1"/>
</dbReference>
<keyword evidence="4 10" id="KW-0812">Transmembrane</keyword>
<comment type="similarity">
    <text evidence="2">Belongs to the SYS1 family.</text>
</comment>
<gene>
    <name evidence="11" type="ORF">M440DRAFT_18515</name>
</gene>
<accession>A0A2T4C705</accession>
<evidence type="ECO:0000256" key="5">
    <source>
        <dbReference type="ARBA" id="ARBA00022927"/>
    </source>
</evidence>
<dbReference type="GO" id="GO:0006895">
    <property type="term" value="P:Golgi to endosome transport"/>
    <property type="evidence" value="ECO:0007669"/>
    <property type="project" value="TreeGrafter"/>
</dbReference>
<evidence type="ECO:0000256" key="3">
    <source>
        <dbReference type="ARBA" id="ARBA00022448"/>
    </source>
</evidence>
<keyword evidence="5" id="KW-0653">Protein transport</keyword>
<evidence type="ECO:0000256" key="2">
    <source>
        <dbReference type="ARBA" id="ARBA00008160"/>
    </source>
</evidence>
<proteinExistence type="inferred from homology"/>
<dbReference type="GO" id="GO:0005802">
    <property type="term" value="C:trans-Golgi network"/>
    <property type="evidence" value="ECO:0007669"/>
    <property type="project" value="TreeGrafter"/>
</dbReference>
<evidence type="ECO:0000313" key="11">
    <source>
        <dbReference type="EMBL" id="PTB77359.1"/>
    </source>
</evidence>
<dbReference type="InterPro" id="IPR019185">
    <property type="entry name" value="Integral_membrane_SYS1-rel"/>
</dbReference>
<dbReference type="OrthoDB" id="542931at2759"/>
<evidence type="ECO:0000256" key="10">
    <source>
        <dbReference type="SAM" id="Phobius"/>
    </source>
</evidence>
<evidence type="ECO:0000313" key="12">
    <source>
        <dbReference type="Proteomes" id="UP000240760"/>
    </source>
</evidence>
<organism evidence="11 12">
    <name type="scientific">Trichoderma longibrachiatum ATCC 18648</name>
    <dbReference type="NCBI Taxonomy" id="983965"/>
    <lineage>
        <taxon>Eukaryota</taxon>
        <taxon>Fungi</taxon>
        <taxon>Dikarya</taxon>
        <taxon>Ascomycota</taxon>
        <taxon>Pezizomycotina</taxon>
        <taxon>Sordariomycetes</taxon>
        <taxon>Hypocreomycetidae</taxon>
        <taxon>Hypocreales</taxon>
        <taxon>Hypocreaceae</taxon>
        <taxon>Trichoderma</taxon>
    </lineage>
</organism>
<comment type="subcellular location">
    <subcellularLocation>
        <location evidence="1">Golgi apparatus membrane</location>
        <topology evidence="1">Multi-pass membrane protein</topology>
    </subcellularLocation>
</comment>
<sequence>MARRRRPPRAGALSELQPLKIAAQIATLQALYYLAALVLFLFTTLVAGMPFSFDLILTWDRVRGDTTQGWLMAFIWLLDGGFCMSVAIVILIARSKLVPDFALTIHFLHLLLTTLYTRSLPRNSMWWLAMAASSAAAIGLGMWGCRYRELQPVFFLGGRILGSGTSSSTNNNNNNTTRSAAPGGSLPPDLEDGMGGSSSSAGEYEMSRIKTSA</sequence>
<keyword evidence="3" id="KW-0813">Transport</keyword>
<feature type="region of interest" description="Disordered" evidence="9">
    <location>
        <begin position="166"/>
        <end position="213"/>
    </location>
</feature>
<dbReference type="GO" id="GO:0005829">
    <property type="term" value="C:cytosol"/>
    <property type="evidence" value="ECO:0007669"/>
    <property type="project" value="GOC"/>
</dbReference>
<evidence type="ECO:0000256" key="9">
    <source>
        <dbReference type="SAM" id="MobiDB-lite"/>
    </source>
</evidence>
<keyword evidence="6 10" id="KW-1133">Transmembrane helix</keyword>
<dbReference type="Proteomes" id="UP000240760">
    <property type="component" value="Unassembled WGS sequence"/>
</dbReference>
<feature type="transmembrane region" description="Helical" evidence="10">
    <location>
        <begin position="125"/>
        <end position="145"/>
    </location>
</feature>
<feature type="transmembrane region" description="Helical" evidence="10">
    <location>
        <begin position="100"/>
        <end position="119"/>
    </location>
</feature>
<evidence type="ECO:0000256" key="4">
    <source>
        <dbReference type="ARBA" id="ARBA00022692"/>
    </source>
</evidence>
<keyword evidence="8 10" id="KW-0472">Membrane</keyword>
<evidence type="ECO:0000256" key="1">
    <source>
        <dbReference type="ARBA" id="ARBA00004653"/>
    </source>
</evidence>
<keyword evidence="7" id="KW-0333">Golgi apparatus</keyword>
<feature type="compositionally biased region" description="Low complexity" evidence="9">
    <location>
        <begin position="166"/>
        <end position="177"/>
    </location>
</feature>
<protein>
    <recommendedName>
        <fullName evidence="13">Integral Golgi membrane transport protein</fullName>
    </recommendedName>
</protein>
<evidence type="ECO:0000256" key="6">
    <source>
        <dbReference type="ARBA" id="ARBA00022989"/>
    </source>
</evidence>
<dbReference type="GO" id="GO:0000139">
    <property type="term" value="C:Golgi membrane"/>
    <property type="evidence" value="ECO:0007669"/>
    <property type="project" value="UniProtKB-SubCell"/>
</dbReference>
<dbReference type="PANTHER" id="PTHR12952">
    <property type="entry name" value="SYS1"/>
    <property type="match status" value="1"/>
</dbReference>